<protein>
    <submittedName>
        <fullName evidence="2">Integrase, catalytic region, zinc finger, CCHC-type, peptidase aspartic, catalytic</fullName>
    </submittedName>
</protein>
<name>A0A699JGG6_TANCI</name>
<evidence type="ECO:0000259" key="1">
    <source>
        <dbReference type="Pfam" id="PF22936"/>
    </source>
</evidence>
<reference evidence="2" key="1">
    <citation type="journal article" date="2019" name="Sci. Rep.">
        <title>Draft genome of Tanacetum cinerariifolium, the natural source of mosquito coil.</title>
        <authorList>
            <person name="Yamashiro T."/>
            <person name="Shiraishi A."/>
            <person name="Satake H."/>
            <person name="Nakayama K."/>
        </authorList>
    </citation>
    <scope>NUCLEOTIDE SEQUENCE</scope>
</reference>
<proteinExistence type="predicted"/>
<dbReference type="EMBL" id="BKCJ010400825">
    <property type="protein sequence ID" value="GFA30089.1"/>
    <property type="molecule type" value="Genomic_DNA"/>
</dbReference>
<accession>A0A699JGG6</accession>
<gene>
    <name evidence="2" type="ORF">Tci_602061</name>
</gene>
<feature type="non-terminal residue" evidence="2">
    <location>
        <position position="1"/>
    </location>
</feature>
<comment type="caution">
    <text evidence="2">The sequence shown here is derived from an EMBL/GenBank/DDBJ whole genome shotgun (WGS) entry which is preliminary data.</text>
</comment>
<feature type="domain" description="Retrovirus-related Pol polyprotein from transposon TNT 1-94-like beta-barrel" evidence="1">
    <location>
        <begin position="62"/>
        <end position="127"/>
    </location>
</feature>
<evidence type="ECO:0000313" key="2">
    <source>
        <dbReference type="EMBL" id="GFA30089.1"/>
    </source>
</evidence>
<dbReference type="AlphaFoldDB" id="A0A699JGG6"/>
<organism evidence="2">
    <name type="scientific">Tanacetum cinerariifolium</name>
    <name type="common">Dalmatian daisy</name>
    <name type="synonym">Chrysanthemum cinerariifolium</name>
    <dbReference type="NCBI Taxonomy" id="118510"/>
    <lineage>
        <taxon>Eukaryota</taxon>
        <taxon>Viridiplantae</taxon>
        <taxon>Streptophyta</taxon>
        <taxon>Embryophyta</taxon>
        <taxon>Tracheophyta</taxon>
        <taxon>Spermatophyta</taxon>
        <taxon>Magnoliopsida</taxon>
        <taxon>eudicotyledons</taxon>
        <taxon>Gunneridae</taxon>
        <taxon>Pentapetalae</taxon>
        <taxon>asterids</taxon>
        <taxon>campanulids</taxon>
        <taxon>Asterales</taxon>
        <taxon>Asteraceae</taxon>
        <taxon>Asteroideae</taxon>
        <taxon>Anthemideae</taxon>
        <taxon>Anthemidinae</taxon>
        <taxon>Tanacetum</taxon>
    </lineage>
</organism>
<sequence length="149" mass="17096">KVLKTKSVTSLDAHTFDSVFEIEQLKDQVQSRVAYLKAQITENHKSNRVTMPAVKSKVLAPGCSKHMTGDSSRLKNFIKKFIRTVRFGNDHFGAIMSYGDYVIGDSVISKVYYVEGLGHNLFSVRQFYDFDLEFAFRKYSCYVRDMNVV</sequence>
<dbReference type="InterPro" id="IPR054722">
    <property type="entry name" value="PolX-like_BBD"/>
</dbReference>
<dbReference type="Pfam" id="PF22936">
    <property type="entry name" value="Pol_BBD"/>
    <property type="match status" value="1"/>
</dbReference>